<dbReference type="PANTHER" id="PTHR34298:SF2">
    <property type="entry name" value="SEGREGATION AND CONDENSATION PROTEIN B"/>
    <property type="match status" value="1"/>
</dbReference>
<keyword evidence="3" id="KW-0159">Chromosome partition</keyword>
<dbReference type="PANTHER" id="PTHR34298">
    <property type="entry name" value="SEGREGATION AND CONDENSATION PROTEIN B"/>
    <property type="match status" value="1"/>
</dbReference>
<proteinExistence type="predicted"/>
<evidence type="ECO:0000256" key="3">
    <source>
        <dbReference type="ARBA" id="ARBA00022829"/>
    </source>
</evidence>
<dbReference type="GO" id="GO:0051301">
    <property type="term" value="P:cell division"/>
    <property type="evidence" value="ECO:0007669"/>
    <property type="project" value="UniProtKB-KW"/>
</dbReference>
<dbReference type="EMBL" id="SSWX01000002">
    <property type="protein sequence ID" value="THJ36122.1"/>
    <property type="molecule type" value="Genomic_DNA"/>
</dbReference>
<dbReference type="GO" id="GO:0051304">
    <property type="term" value="P:chromosome separation"/>
    <property type="evidence" value="ECO:0007669"/>
    <property type="project" value="InterPro"/>
</dbReference>
<feature type="compositionally biased region" description="Low complexity" evidence="5">
    <location>
        <begin position="306"/>
        <end position="319"/>
    </location>
</feature>
<keyword evidence="7" id="KW-1185">Reference proteome</keyword>
<reference evidence="6 7" key="1">
    <citation type="submission" date="2019-04" db="EMBL/GenBank/DDBJ databases">
        <title>Lampropedia sp YIM MLB12 draf genome.</title>
        <authorList>
            <person name="Wang Y.-X."/>
        </authorList>
    </citation>
    <scope>NUCLEOTIDE SEQUENCE [LARGE SCALE GENOMIC DNA]</scope>
    <source>
        <strain evidence="6 7">YIM MLB12</strain>
    </source>
</reference>
<feature type="compositionally biased region" description="Low complexity" evidence="5">
    <location>
        <begin position="258"/>
        <end position="268"/>
    </location>
</feature>
<evidence type="ECO:0000256" key="2">
    <source>
        <dbReference type="ARBA" id="ARBA00022618"/>
    </source>
</evidence>
<evidence type="ECO:0000256" key="1">
    <source>
        <dbReference type="ARBA" id="ARBA00022490"/>
    </source>
</evidence>
<dbReference type="InterPro" id="IPR036388">
    <property type="entry name" value="WH-like_DNA-bd_sf"/>
</dbReference>
<sequence>MLDDTQAATVGAPGTVDPISVLEAALLCAKAAMPMDAMLALFDEAVDELQIKAWLEQLQIDWARRGLELVCVSSGWRFQSRAAVLPYLGRMEPERAPRYSRAAMEILAVIAYRQPVTRGDIEDIRGVAVNSQIIKQLEERGWIEVIGHRESVGRPALFATTAQFLDDLGLQSLRDLPEIDAISDATLQQLGLTSASAATAATPEPAQAPVAAESVTDEQVMHAQAAEAQVVVGAVGTELECAEQAGADGSDGPLEPGELQPEAAPSELAAELTPSLVTEEEPHVHAVVQAQEVAFETQLSDNAHIASAADGDSGADEAGIVAHATAQHAESEPPQLTRPPALGDA</sequence>
<keyword evidence="1" id="KW-0963">Cytoplasm</keyword>
<dbReference type="AlphaFoldDB" id="A0A4V3YXR2"/>
<dbReference type="InterPro" id="IPR036390">
    <property type="entry name" value="WH_DNA-bd_sf"/>
</dbReference>
<dbReference type="NCBIfam" id="TIGR00281">
    <property type="entry name" value="SMC-Scp complex subunit ScpB"/>
    <property type="match status" value="1"/>
</dbReference>
<accession>A0A4V3YXR2</accession>
<dbReference type="Proteomes" id="UP000306236">
    <property type="component" value="Unassembled WGS sequence"/>
</dbReference>
<dbReference type="Gene3D" id="1.10.10.10">
    <property type="entry name" value="Winged helix-like DNA-binding domain superfamily/Winged helix DNA-binding domain"/>
    <property type="match status" value="2"/>
</dbReference>
<evidence type="ECO:0000256" key="5">
    <source>
        <dbReference type="SAM" id="MobiDB-lite"/>
    </source>
</evidence>
<comment type="caution">
    <text evidence="6">The sequence shown here is derived from an EMBL/GenBank/DDBJ whole genome shotgun (WGS) entry which is preliminary data.</text>
</comment>
<feature type="region of interest" description="Disordered" evidence="5">
    <location>
        <begin position="245"/>
        <end position="268"/>
    </location>
</feature>
<organism evidence="6 7">
    <name type="scientific">Lampropedia aestuarii</name>
    <dbReference type="NCBI Taxonomy" id="2562762"/>
    <lineage>
        <taxon>Bacteria</taxon>
        <taxon>Pseudomonadati</taxon>
        <taxon>Pseudomonadota</taxon>
        <taxon>Betaproteobacteria</taxon>
        <taxon>Burkholderiales</taxon>
        <taxon>Comamonadaceae</taxon>
        <taxon>Lampropedia</taxon>
    </lineage>
</organism>
<name>A0A4V3YXR2_9BURK</name>
<keyword evidence="2" id="KW-0132">Cell division</keyword>
<dbReference type="RefSeq" id="WP_136405028.1">
    <property type="nucleotide sequence ID" value="NZ_SSWX01000002.1"/>
</dbReference>
<keyword evidence="4" id="KW-0131">Cell cycle</keyword>
<evidence type="ECO:0000256" key="4">
    <source>
        <dbReference type="ARBA" id="ARBA00023306"/>
    </source>
</evidence>
<gene>
    <name evidence="6" type="primary">scpB</name>
    <name evidence="6" type="ORF">E8K88_02315</name>
</gene>
<evidence type="ECO:0000313" key="6">
    <source>
        <dbReference type="EMBL" id="THJ36122.1"/>
    </source>
</evidence>
<dbReference type="InterPro" id="IPR005234">
    <property type="entry name" value="ScpB_csome_segregation"/>
</dbReference>
<feature type="region of interest" description="Disordered" evidence="5">
    <location>
        <begin position="304"/>
        <end position="345"/>
    </location>
</feature>
<dbReference type="Pfam" id="PF04079">
    <property type="entry name" value="SMC_ScpB"/>
    <property type="match status" value="1"/>
</dbReference>
<dbReference type="OrthoDB" id="9806226at2"/>
<protein>
    <submittedName>
        <fullName evidence="6">SMC-Scp complex subunit ScpB</fullName>
    </submittedName>
</protein>
<dbReference type="SUPFAM" id="SSF46785">
    <property type="entry name" value="Winged helix' DNA-binding domain"/>
    <property type="match status" value="2"/>
</dbReference>
<evidence type="ECO:0000313" key="7">
    <source>
        <dbReference type="Proteomes" id="UP000306236"/>
    </source>
</evidence>